<sequence>MSLLMTAADQNAFSSISGAAVVSVCALVFTVSSFWWINVRQGRLKTWEPHSFAAIFNYSLVRLRLPLVLHNTGAKPIVVQDLRLTFPDEPASHLPLLWMSTPSRLQPGPDEELKLPAGFVVAGREAKQLFIELEAPFTGLLPEARDYKAQIQVRVGHRKGWRPLLTFTLRTTNIIDPDQYAVYNNAPLELTKEDQQKADAALLELLDTQGKDASAQDGTTQRDSSSDDGNAGTDL</sequence>
<protein>
    <submittedName>
        <fullName evidence="3">Uncharacterized protein</fullName>
    </submittedName>
</protein>
<reference evidence="3 4" key="1">
    <citation type="submission" date="2019-07" db="EMBL/GenBank/DDBJ databases">
        <title>New species of Amycolatopsis and Streptomyces.</title>
        <authorList>
            <person name="Duangmal K."/>
            <person name="Teo W.F.A."/>
            <person name="Lipun K."/>
        </authorList>
    </citation>
    <scope>NUCLEOTIDE SEQUENCE [LARGE SCALE GENOMIC DNA]</scope>
    <source>
        <strain evidence="3 4">NBRC 109810</strain>
    </source>
</reference>
<proteinExistence type="predicted"/>
<dbReference type="Proteomes" id="UP000325849">
    <property type="component" value="Unassembled WGS sequence"/>
</dbReference>
<keyword evidence="2" id="KW-1133">Transmembrane helix</keyword>
<keyword evidence="2" id="KW-0472">Membrane</keyword>
<evidence type="ECO:0000256" key="1">
    <source>
        <dbReference type="SAM" id="MobiDB-lite"/>
    </source>
</evidence>
<dbReference type="RefSeq" id="WP_152885977.1">
    <property type="nucleotide sequence ID" value="NZ_VJZD01000020.1"/>
</dbReference>
<dbReference type="EMBL" id="VJZD01000020">
    <property type="protein sequence ID" value="MPY31173.1"/>
    <property type="molecule type" value="Genomic_DNA"/>
</dbReference>
<name>A0A5N8V7J4_9ACTN</name>
<keyword evidence="2" id="KW-0812">Transmembrane</keyword>
<evidence type="ECO:0000313" key="4">
    <source>
        <dbReference type="Proteomes" id="UP000325849"/>
    </source>
</evidence>
<dbReference type="AlphaFoldDB" id="A0A5N8V7J4"/>
<evidence type="ECO:0000256" key="2">
    <source>
        <dbReference type="SAM" id="Phobius"/>
    </source>
</evidence>
<gene>
    <name evidence="3" type="ORF">FNH09_07560</name>
</gene>
<evidence type="ECO:0000313" key="3">
    <source>
        <dbReference type="EMBL" id="MPY31173.1"/>
    </source>
</evidence>
<feature type="transmembrane region" description="Helical" evidence="2">
    <location>
        <begin position="12"/>
        <end position="37"/>
    </location>
</feature>
<dbReference type="OrthoDB" id="4940576at2"/>
<keyword evidence="4" id="KW-1185">Reference proteome</keyword>
<organism evidence="3 4">
    <name type="scientific">Streptomyces adustus</name>
    <dbReference type="NCBI Taxonomy" id="1609272"/>
    <lineage>
        <taxon>Bacteria</taxon>
        <taxon>Bacillati</taxon>
        <taxon>Actinomycetota</taxon>
        <taxon>Actinomycetes</taxon>
        <taxon>Kitasatosporales</taxon>
        <taxon>Streptomycetaceae</taxon>
        <taxon>Streptomyces</taxon>
    </lineage>
</organism>
<feature type="region of interest" description="Disordered" evidence="1">
    <location>
        <begin position="203"/>
        <end position="235"/>
    </location>
</feature>
<comment type="caution">
    <text evidence="3">The sequence shown here is derived from an EMBL/GenBank/DDBJ whole genome shotgun (WGS) entry which is preliminary data.</text>
</comment>
<accession>A0A5N8V7J4</accession>